<dbReference type="InterPro" id="IPR001173">
    <property type="entry name" value="Glyco_trans_2-like"/>
</dbReference>
<name>A0A3D6BUT6_9FLAO</name>
<dbReference type="Gene3D" id="3.90.550.10">
    <property type="entry name" value="Spore Coat Polysaccharide Biosynthesis Protein SpsA, Chain A"/>
    <property type="match status" value="1"/>
</dbReference>
<proteinExistence type="predicted"/>
<accession>A0A3D6BUT6</accession>
<dbReference type="Pfam" id="PF00535">
    <property type="entry name" value="Glycos_transf_2"/>
    <property type="match status" value="1"/>
</dbReference>
<dbReference type="CDD" id="cd00761">
    <property type="entry name" value="Glyco_tranf_GTA_type"/>
    <property type="match status" value="1"/>
</dbReference>
<gene>
    <name evidence="2" type="ORF">DHV22_15940</name>
</gene>
<dbReference type="PANTHER" id="PTHR43685:SF2">
    <property type="entry name" value="GLYCOSYLTRANSFERASE 2-LIKE DOMAIN-CONTAINING PROTEIN"/>
    <property type="match status" value="1"/>
</dbReference>
<dbReference type="InterPro" id="IPR050834">
    <property type="entry name" value="Glycosyltransf_2"/>
</dbReference>
<protein>
    <recommendedName>
        <fullName evidence="1">Glycosyltransferase 2-like domain-containing protein</fullName>
    </recommendedName>
</protein>
<feature type="domain" description="Glycosyltransferase 2-like" evidence="1">
    <location>
        <begin position="8"/>
        <end position="134"/>
    </location>
</feature>
<dbReference type="EMBL" id="DPRK01000255">
    <property type="protein sequence ID" value="HCY82972.1"/>
    <property type="molecule type" value="Genomic_DNA"/>
</dbReference>
<dbReference type="SUPFAM" id="SSF53448">
    <property type="entry name" value="Nucleotide-diphospho-sugar transferases"/>
    <property type="match status" value="1"/>
</dbReference>
<organism evidence="2 3">
    <name type="scientific">Xanthomarina gelatinilytica</name>
    <dbReference type="NCBI Taxonomy" id="1137281"/>
    <lineage>
        <taxon>Bacteria</taxon>
        <taxon>Pseudomonadati</taxon>
        <taxon>Bacteroidota</taxon>
        <taxon>Flavobacteriia</taxon>
        <taxon>Flavobacteriales</taxon>
        <taxon>Flavobacteriaceae</taxon>
        <taxon>Xanthomarina</taxon>
    </lineage>
</organism>
<evidence type="ECO:0000313" key="3">
    <source>
        <dbReference type="Proteomes" id="UP000263268"/>
    </source>
</evidence>
<evidence type="ECO:0000313" key="2">
    <source>
        <dbReference type="EMBL" id="HCY82972.1"/>
    </source>
</evidence>
<dbReference type="Proteomes" id="UP000263268">
    <property type="component" value="Unassembled WGS sequence"/>
</dbReference>
<evidence type="ECO:0000259" key="1">
    <source>
        <dbReference type="Pfam" id="PF00535"/>
    </source>
</evidence>
<comment type="caution">
    <text evidence="2">The sequence shown here is derived from an EMBL/GenBank/DDBJ whole genome shotgun (WGS) entry which is preliminary data.</text>
</comment>
<dbReference type="PANTHER" id="PTHR43685">
    <property type="entry name" value="GLYCOSYLTRANSFERASE"/>
    <property type="match status" value="1"/>
</dbReference>
<reference evidence="2 3" key="1">
    <citation type="journal article" date="2018" name="Nat. Biotechnol.">
        <title>A standardized bacterial taxonomy based on genome phylogeny substantially revises the tree of life.</title>
        <authorList>
            <person name="Parks D.H."/>
            <person name="Chuvochina M."/>
            <person name="Waite D.W."/>
            <person name="Rinke C."/>
            <person name="Skarshewski A."/>
            <person name="Chaumeil P.A."/>
            <person name="Hugenholtz P."/>
        </authorList>
    </citation>
    <scope>NUCLEOTIDE SEQUENCE [LARGE SCALE GENOMIC DNA]</scope>
    <source>
        <strain evidence="2">UBA10227</strain>
    </source>
</reference>
<sequence length="297" mass="34424">MVVNPLVSIVIPIFNRLDLLKNTLLSIEGQTFKSLEVLLIDDASEIVFNIQELQDMLVGRSLRYHKLNKNQGPGKARSIGRALAKGQYVAYLDSDDLWEPTFLEKTVSVLEKDETVSMVFTNVLLKRGHKASKRLTLSAGVYNFYNLIFLEKVYWATGAALWRSNISLAENWKSFRDHEDYVHDILSLVRQPKVCFIPETLCVVNKNETLGIARSNTEMFKSLILLSKSETLLQILSTRDRKADFLNFVLWRLTKRRYTKSDLVLFFKLYASLTKWTDSFKTISFTFMKLLKHKFNY</sequence>
<dbReference type="InterPro" id="IPR029044">
    <property type="entry name" value="Nucleotide-diphossugar_trans"/>
</dbReference>
<dbReference type="AlphaFoldDB" id="A0A3D6BUT6"/>